<feature type="region of interest" description="Disordered" evidence="6">
    <location>
        <begin position="165"/>
        <end position="184"/>
    </location>
</feature>
<evidence type="ECO:0000256" key="6">
    <source>
        <dbReference type="SAM" id="MobiDB-lite"/>
    </source>
</evidence>
<evidence type="ECO:0000256" key="7">
    <source>
        <dbReference type="SAM" id="SignalP"/>
    </source>
</evidence>
<evidence type="ECO:0000259" key="8">
    <source>
        <dbReference type="PROSITE" id="PS51471"/>
    </source>
</evidence>
<dbReference type="PANTHER" id="PTHR10869">
    <property type="entry name" value="PROLYL 4-HYDROXYLASE ALPHA SUBUNIT"/>
    <property type="match status" value="1"/>
</dbReference>
<evidence type="ECO:0000313" key="9">
    <source>
        <dbReference type="EMBL" id="CAE0463975.1"/>
    </source>
</evidence>
<proteinExistence type="predicted"/>
<dbReference type="AlphaFoldDB" id="A0A7S3Q2Q4"/>
<evidence type="ECO:0000256" key="5">
    <source>
        <dbReference type="ARBA" id="ARBA00023004"/>
    </source>
</evidence>
<dbReference type="PANTHER" id="PTHR10869:SF229">
    <property type="entry name" value="PROLYL 4-HYDROXYLASE ALPHA SUBUNIT DOMAIN-CONTAINING PROTEIN"/>
    <property type="match status" value="1"/>
</dbReference>
<dbReference type="InterPro" id="IPR045054">
    <property type="entry name" value="P4HA-like"/>
</dbReference>
<dbReference type="GO" id="GO:0005783">
    <property type="term" value="C:endoplasmic reticulum"/>
    <property type="evidence" value="ECO:0007669"/>
    <property type="project" value="TreeGrafter"/>
</dbReference>
<feature type="chain" id="PRO_5030928970" description="Fe2OG dioxygenase domain-containing protein" evidence="7">
    <location>
        <begin position="18"/>
        <end position="500"/>
    </location>
</feature>
<keyword evidence="7" id="KW-0732">Signal</keyword>
<evidence type="ECO:0000256" key="4">
    <source>
        <dbReference type="ARBA" id="ARBA00023002"/>
    </source>
</evidence>
<dbReference type="GO" id="GO:0004656">
    <property type="term" value="F:procollagen-proline 4-dioxygenase activity"/>
    <property type="evidence" value="ECO:0007669"/>
    <property type="project" value="TreeGrafter"/>
</dbReference>
<dbReference type="InterPro" id="IPR044862">
    <property type="entry name" value="Pro_4_hyd_alph_FE2OG_OXY"/>
</dbReference>
<feature type="domain" description="Fe2OG dioxygenase" evidence="8">
    <location>
        <begin position="349"/>
        <end position="470"/>
    </location>
</feature>
<dbReference type="GO" id="GO:0005506">
    <property type="term" value="F:iron ion binding"/>
    <property type="evidence" value="ECO:0007669"/>
    <property type="project" value="InterPro"/>
</dbReference>
<keyword evidence="5" id="KW-0408">Iron</keyword>
<dbReference type="SUPFAM" id="SSF51197">
    <property type="entry name" value="Clavaminate synthase-like"/>
    <property type="match status" value="1"/>
</dbReference>
<protein>
    <recommendedName>
        <fullName evidence="8">Fe2OG dioxygenase domain-containing protein</fullName>
    </recommendedName>
</protein>
<dbReference type="Gene3D" id="2.60.120.620">
    <property type="entry name" value="q2cbj1_9rhob like domain"/>
    <property type="match status" value="1"/>
</dbReference>
<dbReference type="Pfam" id="PF13640">
    <property type="entry name" value="2OG-FeII_Oxy_3"/>
    <property type="match status" value="1"/>
</dbReference>
<gene>
    <name evidence="9" type="ORF">CDEB00056_LOCUS8816</name>
</gene>
<dbReference type="EMBL" id="HBIO01011337">
    <property type="protein sequence ID" value="CAE0463975.1"/>
    <property type="molecule type" value="Transcribed_RNA"/>
</dbReference>
<dbReference type="InterPro" id="IPR005123">
    <property type="entry name" value="Oxoglu/Fe-dep_dioxygenase_dom"/>
</dbReference>
<feature type="region of interest" description="Disordered" evidence="6">
    <location>
        <begin position="136"/>
        <end position="156"/>
    </location>
</feature>
<feature type="signal peptide" evidence="7">
    <location>
        <begin position="1"/>
        <end position="17"/>
    </location>
</feature>
<reference evidence="9" key="1">
    <citation type="submission" date="2021-01" db="EMBL/GenBank/DDBJ databases">
        <authorList>
            <person name="Corre E."/>
            <person name="Pelletier E."/>
            <person name="Niang G."/>
            <person name="Scheremetjew M."/>
            <person name="Finn R."/>
            <person name="Kale V."/>
            <person name="Holt S."/>
            <person name="Cochrane G."/>
            <person name="Meng A."/>
            <person name="Brown T."/>
            <person name="Cohen L."/>
        </authorList>
    </citation>
    <scope>NUCLEOTIDE SEQUENCE</scope>
    <source>
        <strain evidence="9">MM31A-1</strain>
    </source>
</reference>
<evidence type="ECO:0000256" key="1">
    <source>
        <dbReference type="ARBA" id="ARBA00001961"/>
    </source>
</evidence>
<dbReference type="InterPro" id="IPR006620">
    <property type="entry name" value="Pro_4_hyd_alph"/>
</dbReference>
<name>A0A7S3Q2Q4_9STRA</name>
<evidence type="ECO:0000256" key="3">
    <source>
        <dbReference type="ARBA" id="ARBA00022964"/>
    </source>
</evidence>
<dbReference type="SMART" id="SM00702">
    <property type="entry name" value="P4Hc"/>
    <property type="match status" value="1"/>
</dbReference>
<feature type="compositionally biased region" description="Basic and acidic residues" evidence="6">
    <location>
        <begin position="302"/>
        <end position="315"/>
    </location>
</feature>
<keyword evidence="3" id="KW-0223">Dioxygenase</keyword>
<keyword evidence="4" id="KW-0560">Oxidoreductase</keyword>
<accession>A0A7S3Q2Q4</accession>
<evidence type="ECO:0000256" key="2">
    <source>
        <dbReference type="ARBA" id="ARBA00022723"/>
    </source>
</evidence>
<dbReference type="GO" id="GO:0031418">
    <property type="term" value="F:L-ascorbic acid binding"/>
    <property type="evidence" value="ECO:0007669"/>
    <property type="project" value="InterPro"/>
</dbReference>
<feature type="compositionally biased region" description="Low complexity" evidence="6">
    <location>
        <begin position="145"/>
        <end position="155"/>
    </location>
</feature>
<keyword evidence="2" id="KW-0479">Metal-binding</keyword>
<feature type="region of interest" description="Disordered" evidence="6">
    <location>
        <begin position="298"/>
        <end position="320"/>
    </location>
</feature>
<comment type="cofactor">
    <cofactor evidence="1">
        <name>L-ascorbate</name>
        <dbReference type="ChEBI" id="CHEBI:38290"/>
    </cofactor>
</comment>
<sequence length="500" mass="52720">MCIRSSVLLLLATGASSFVIQPPISQIKVGSLLTTSTSLEAKAKKKKKQKATTTNSGGFGSVVEKTLSKKDKESGGGGDYDAFPALQDMVKETIAPSTSTQKTVAMDLSKEMYERIGQIYSFNDFNYPAGWFNDDDADGDDASGEESAAPAEGAATTMSFDDLLTAGSSTNDKPTVTSLDLLGSGTGTGTGSGSGASGKVDDFADLIAGATGGTSTGSSITDTSLAGGAAGAAAAAGAIAVERKAEEIDAIQSLPPFTQFRILNVDPMVLAIDDFMSEEECDEYVNLCANPKILTESNDAPMESRSKTMGKDSKSKSQRTSTTWFHHFKGVPALMAKASRLLGLKSIDRWEEPQTVRYQQTEKFTWHLDALAPGDSEPEIGGQRVATLLVYLNDIGENNGGATCFRDLGDNFDDGDYLRVQPKKGSALLFFPAAGGIPNTPFDIRTLHAGEALSASAESDKWIAQCWLRENNNYTPSAPSGNTHVAATKAIGEFCTSSSD</sequence>
<dbReference type="PROSITE" id="PS51471">
    <property type="entry name" value="FE2OG_OXY"/>
    <property type="match status" value="1"/>
</dbReference>
<organism evidence="9">
    <name type="scientific">Chaetoceros debilis</name>
    <dbReference type="NCBI Taxonomy" id="122233"/>
    <lineage>
        <taxon>Eukaryota</taxon>
        <taxon>Sar</taxon>
        <taxon>Stramenopiles</taxon>
        <taxon>Ochrophyta</taxon>
        <taxon>Bacillariophyta</taxon>
        <taxon>Coscinodiscophyceae</taxon>
        <taxon>Chaetocerotophycidae</taxon>
        <taxon>Chaetocerotales</taxon>
        <taxon>Chaetocerotaceae</taxon>
        <taxon>Chaetoceros</taxon>
    </lineage>
</organism>